<evidence type="ECO:0000256" key="1">
    <source>
        <dbReference type="ARBA" id="ARBA00009986"/>
    </source>
</evidence>
<dbReference type="EMBL" id="OZ019902">
    <property type="protein sequence ID" value="CAK9195149.1"/>
    <property type="molecule type" value="Genomic_DNA"/>
</dbReference>
<reference evidence="5" key="1">
    <citation type="submission" date="2024-02" db="EMBL/GenBank/DDBJ databases">
        <authorList>
            <consortium name="ELIXIR-Norway"/>
            <consortium name="Elixir Norway"/>
        </authorList>
    </citation>
    <scope>NUCLEOTIDE SEQUENCE</scope>
</reference>
<dbReference type="PIRSF" id="PIRSF036492">
    <property type="entry name" value="ALDH"/>
    <property type="match status" value="1"/>
</dbReference>
<evidence type="ECO:0000313" key="6">
    <source>
        <dbReference type="Proteomes" id="UP001497512"/>
    </source>
</evidence>
<keyword evidence="6" id="KW-1185">Reference proteome</keyword>
<dbReference type="InterPro" id="IPR016163">
    <property type="entry name" value="Ald_DH_C"/>
</dbReference>
<dbReference type="InterPro" id="IPR015590">
    <property type="entry name" value="Aldehyde_DH_dom"/>
</dbReference>
<dbReference type="Pfam" id="PF00171">
    <property type="entry name" value="Aldedh"/>
    <property type="match status" value="1"/>
</dbReference>
<accession>A0ABP0TFF8</accession>
<evidence type="ECO:0000256" key="2">
    <source>
        <dbReference type="ARBA" id="ARBA00023002"/>
    </source>
</evidence>
<dbReference type="Proteomes" id="UP001497512">
    <property type="component" value="Chromosome 10"/>
</dbReference>
<dbReference type="PANTHER" id="PTHR43570">
    <property type="entry name" value="ALDEHYDE DEHYDROGENASE"/>
    <property type="match status" value="1"/>
</dbReference>
<feature type="domain" description="Aldehyde dehydrogenase" evidence="4">
    <location>
        <begin position="31"/>
        <end position="441"/>
    </location>
</feature>
<name>A0ABP0TFF8_9BRYO</name>
<evidence type="ECO:0000313" key="5">
    <source>
        <dbReference type="EMBL" id="CAK9195149.1"/>
    </source>
</evidence>
<protein>
    <recommendedName>
        <fullName evidence="3">Aldehyde dehydrogenase</fullName>
    </recommendedName>
</protein>
<dbReference type="Gene3D" id="3.40.309.10">
    <property type="entry name" value="Aldehyde Dehydrogenase, Chain A, domain 2"/>
    <property type="match status" value="1"/>
</dbReference>
<evidence type="ECO:0000256" key="3">
    <source>
        <dbReference type="PIRNR" id="PIRNR036492"/>
    </source>
</evidence>
<dbReference type="InterPro" id="IPR016162">
    <property type="entry name" value="Ald_DH_N"/>
</dbReference>
<comment type="similarity">
    <text evidence="1 3">Belongs to the aldehyde dehydrogenase family.</text>
</comment>
<dbReference type="SUPFAM" id="SSF53720">
    <property type="entry name" value="ALDH-like"/>
    <property type="match status" value="1"/>
</dbReference>
<dbReference type="PANTHER" id="PTHR43570:SF16">
    <property type="entry name" value="ALDEHYDE DEHYDROGENASE TYPE III, ISOFORM Q"/>
    <property type="match status" value="1"/>
</dbReference>
<dbReference type="InterPro" id="IPR012394">
    <property type="entry name" value="Aldehyde_DH_NAD(P)"/>
</dbReference>
<proteinExistence type="inferred from homology"/>
<dbReference type="InterPro" id="IPR016161">
    <property type="entry name" value="Ald_DH/histidinol_DH"/>
</dbReference>
<organism evidence="5 6">
    <name type="scientific">Sphagnum troendelagicum</name>
    <dbReference type="NCBI Taxonomy" id="128251"/>
    <lineage>
        <taxon>Eukaryota</taxon>
        <taxon>Viridiplantae</taxon>
        <taxon>Streptophyta</taxon>
        <taxon>Embryophyta</taxon>
        <taxon>Bryophyta</taxon>
        <taxon>Sphagnophytina</taxon>
        <taxon>Sphagnopsida</taxon>
        <taxon>Sphagnales</taxon>
        <taxon>Sphagnaceae</taxon>
        <taxon>Sphagnum</taxon>
    </lineage>
</organism>
<keyword evidence="2 3" id="KW-0560">Oxidoreductase</keyword>
<gene>
    <name evidence="5" type="ORF">CSSPTR1EN2_LOCUS2880</name>
</gene>
<sequence>MATQQEEETVVRVPQIVQELNQTMRSGITRTKEWRMQQLRAVLKLLEDNEERITTALAKDLGKSAHEGYLTEIVQATSSCKLAMKELNKWMAPQKVPTTLITFPGKAAIIAEPLGLALIIAPWNFPFSLVIDPLIGAISAGCAVVIKPSEITPTVSSLIADLIQKYLDKKAIHVVEGGVPVATALLEQKWDKIFYTGNPKVGRIVMAAAAKHLTPVTLELGGKCPVYIDDSVDLKVSAQRICHGKWGFNCGQTCIAPDYLLVQESIVPKLVETMKDTIVQFFGEDPSKSGDLSRIVNENHFQRLSKLLDDPRTSEKIVHGGQHVKELLFIAPTIILDIPLDTPVMSDEIFGPILPIIIIKGVDEAMDVILSFPKPLAFYVFSTKKEVQERLVIGISAGGMGVNETMMHFTIPRLPFGGVGESGMGAYHGKDSFDAFSHKKAILYKGMRGDIPARFPPYTSEKKSLVRRVAAGDVIGVLLVMLGLKK</sequence>
<evidence type="ECO:0000259" key="4">
    <source>
        <dbReference type="Pfam" id="PF00171"/>
    </source>
</evidence>
<dbReference type="Gene3D" id="3.40.605.10">
    <property type="entry name" value="Aldehyde Dehydrogenase, Chain A, domain 1"/>
    <property type="match status" value="1"/>
</dbReference>